<protein>
    <submittedName>
        <fullName evidence="3">DUF177 domain-containing protein</fullName>
    </submittedName>
</protein>
<evidence type="ECO:0000256" key="1">
    <source>
        <dbReference type="SAM" id="MobiDB-lite"/>
    </source>
</evidence>
<name>A0A2A1K9L9_STAHA</name>
<dbReference type="STRING" id="1283.ShL2_01696"/>
<comment type="caution">
    <text evidence="3">The sequence shown here is derived from an EMBL/GenBank/DDBJ whole genome shotgun (WGS) entry which is preliminary data.</text>
</comment>
<dbReference type="Pfam" id="PF02620">
    <property type="entry name" value="YceD"/>
    <property type="match status" value="1"/>
</dbReference>
<sequence>MKWSITQLRKYQGKPFEFNQTANFEHLIEPLGLIDLSEINVEGELTVKANEVIADIHLTGTYTMPCARTLVPVEVPLDVRTSEIFDLEGYDSYTDEEVEEDEHYHLATDGMINIRDIAEELVIIEKPMRAFSENSDQMLTEGNGWEVIDEDQMIELEKEKDNDNSQTQQVDPRLQKLQQLYDKE</sequence>
<gene>
    <name evidence="3" type="ORF">CV019_01880</name>
    <name evidence="2" type="ORF">RO950_05650</name>
</gene>
<dbReference type="EMBL" id="JAVSOO010000011">
    <property type="protein sequence ID" value="MDT4286501.1"/>
    <property type="molecule type" value="Genomic_DNA"/>
</dbReference>
<dbReference type="Proteomes" id="UP001269271">
    <property type="component" value="Unassembled WGS sequence"/>
</dbReference>
<dbReference type="Proteomes" id="UP000238153">
    <property type="component" value="Unassembled WGS sequence"/>
</dbReference>
<feature type="region of interest" description="Disordered" evidence="1">
    <location>
        <begin position="150"/>
        <end position="184"/>
    </location>
</feature>
<keyword evidence="5" id="KW-1185">Reference proteome</keyword>
<evidence type="ECO:0000313" key="2">
    <source>
        <dbReference type="EMBL" id="MDT4286501.1"/>
    </source>
</evidence>
<dbReference type="OMA" id="KWTIYQL"/>
<dbReference type="EMBL" id="PGWX01000145">
    <property type="protein sequence ID" value="PPJ77123.1"/>
    <property type="molecule type" value="Genomic_DNA"/>
</dbReference>
<evidence type="ECO:0000313" key="5">
    <source>
        <dbReference type="Proteomes" id="UP001269271"/>
    </source>
</evidence>
<accession>A0A2A1K9L9</accession>
<dbReference type="InterPro" id="IPR003772">
    <property type="entry name" value="YceD"/>
</dbReference>
<dbReference type="GeneID" id="93781194"/>
<dbReference type="RefSeq" id="WP_011276102.1">
    <property type="nucleotide sequence ID" value="NZ_BKAY01000001.1"/>
</dbReference>
<organism evidence="3 4">
    <name type="scientific">Staphylococcus haemolyticus</name>
    <dbReference type="NCBI Taxonomy" id="1283"/>
    <lineage>
        <taxon>Bacteria</taxon>
        <taxon>Bacillati</taxon>
        <taxon>Bacillota</taxon>
        <taxon>Bacilli</taxon>
        <taxon>Bacillales</taxon>
        <taxon>Staphylococcaceae</taxon>
        <taxon>Staphylococcus</taxon>
    </lineage>
</organism>
<evidence type="ECO:0000313" key="3">
    <source>
        <dbReference type="EMBL" id="PPJ77123.1"/>
    </source>
</evidence>
<dbReference type="AlphaFoldDB" id="A0A2A1K9L9"/>
<reference evidence="2 5" key="2">
    <citation type="submission" date="2023-08" db="EMBL/GenBank/DDBJ databases">
        <title>Genomic surveillance of Staphylococcus haemolyticus neonatal outbreak in southern France.</title>
        <authorList>
            <person name="Magnan C."/>
            <person name="Morsli M."/>
            <person name="Thiery B."/>
            <person name="Salipante F."/>
            <person name="Attar J."/>
            <person name="Massimo D.M."/>
            <person name="Ory J."/>
            <person name="Pantel A."/>
            <person name="Lavigne J.-P."/>
        </authorList>
    </citation>
    <scope>NUCLEOTIDE SEQUENCE [LARGE SCALE GENOMIC DNA]</scope>
    <source>
        <strain evidence="2 5">NSH026</strain>
    </source>
</reference>
<evidence type="ECO:0000313" key="4">
    <source>
        <dbReference type="Proteomes" id="UP000238153"/>
    </source>
</evidence>
<proteinExistence type="predicted"/>
<dbReference type="KEGG" id="shh:ShL2_01696"/>
<reference evidence="3 4" key="1">
    <citation type="submission" date="2017-11" db="EMBL/GenBank/DDBJ databases">
        <authorList>
            <person name="Founou R.C."/>
            <person name="Founou L."/>
            <person name="Allam M."/>
            <person name="Ismail A."/>
            <person name="Essack S.Y."/>
        </authorList>
    </citation>
    <scope>NUCLEOTIDE SEQUENCE [LARGE SCALE GENOMIC DNA]</scope>
    <source>
        <strain evidence="3 4">G811N2B1</strain>
    </source>
</reference>